<gene>
    <name evidence="2" type="ORF">DNFV4_01239</name>
</gene>
<dbReference type="Proteomes" id="UP001179121">
    <property type="component" value="Chromosome"/>
</dbReference>
<reference evidence="2" key="1">
    <citation type="submission" date="2022-10" db="EMBL/GenBank/DDBJ databases">
        <authorList>
            <person name="Koch H."/>
        </authorList>
    </citation>
    <scope>NUCLEOTIDE SEQUENCE</scope>
    <source>
        <strain evidence="2">DNF</strain>
    </source>
</reference>
<proteinExistence type="predicted"/>
<protein>
    <submittedName>
        <fullName evidence="2">Uncharacterized protein</fullName>
    </submittedName>
</protein>
<keyword evidence="3" id="KW-1185">Reference proteome</keyword>
<organism evidence="2 3">
    <name type="scientific">Nitrospira tepida</name>
    <dbReference type="NCBI Taxonomy" id="2973512"/>
    <lineage>
        <taxon>Bacteria</taxon>
        <taxon>Pseudomonadati</taxon>
        <taxon>Nitrospirota</taxon>
        <taxon>Nitrospiria</taxon>
        <taxon>Nitrospirales</taxon>
        <taxon>Nitrospiraceae</taxon>
        <taxon>Nitrospira</taxon>
    </lineage>
</organism>
<dbReference type="EMBL" id="OX365700">
    <property type="protein sequence ID" value="CAI4030809.1"/>
    <property type="molecule type" value="Genomic_DNA"/>
</dbReference>
<sequence>MDRDRSTAGLTGGILAAAVTLLLVQQALAEPMQCDREGGKANQPMDSRCDPRPAPELRVEPFDDEVGESRVPPRSPDLGAAFNPLSPSIGPGSGKLGPEAGRGALQPDKGPGRGNVPAKKRKPH</sequence>
<dbReference type="KEGG" id="nti:DNFV4_01239"/>
<feature type="region of interest" description="Disordered" evidence="1">
    <location>
        <begin position="34"/>
        <end position="124"/>
    </location>
</feature>
<evidence type="ECO:0000313" key="2">
    <source>
        <dbReference type="EMBL" id="CAI4030809.1"/>
    </source>
</evidence>
<accession>A0AA86MXC3</accession>
<dbReference type="RefSeq" id="WP_289267780.1">
    <property type="nucleotide sequence ID" value="NZ_OX365700.1"/>
</dbReference>
<name>A0AA86MXC3_9BACT</name>
<feature type="compositionally biased region" description="Basic and acidic residues" evidence="1">
    <location>
        <begin position="47"/>
        <end position="61"/>
    </location>
</feature>
<evidence type="ECO:0000313" key="3">
    <source>
        <dbReference type="Proteomes" id="UP001179121"/>
    </source>
</evidence>
<evidence type="ECO:0000256" key="1">
    <source>
        <dbReference type="SAM" id="MobiDB-lite"/>
    </source>
</evidence>
<dbReference type="AlphaFoldDB" id="A0AA86MXC3"/>